<dbReference type="EMBL" id="PISE01000046">
    <property type="protein sequence ID" value="PKG22181.1"/>
    <property type="molecule type" value="Genomic_DNA"/>
</dbReference>
<sequence>MKVHDQMPELNGATQWLNGEWTTADLLGEKPSVIHFWSVSCHLCKKDMPEVNQFRDDYSNRLNMVAVHMPRYKADLNIEVIKKAVEEQGIIQSIFIDSEHILTQAFENQYVPSYYVFDKDGVLRHFQAGSGKVEILKKRVNHILDEMVKVK</sequence>
<dbReference type="InterPro" id="IPR036249">
    <property type="entry name" value="Thioredoxin-like_sf"/>
</dbReference>
<evidence type="ECO:0000259" key="2">
    <source>
        <dbReference type="PROSITE" id="PS51352"/>
    </source>
</evidence>
<keyword evidence="4" id="KW-1185">Reference proteome</keyword>
<keyword evidence="1" id="KW-1015">Disulfide bond</keyword>
<name>A0A2N0YY45_9BACI</name>
<dbReference type="GO" id="GO:0016491">
    <property type="term" value="F:oxidoreductase activity"/>
    <property type="evidence" value="ECO:0007669"/>
    <property type="project" value="InterPro"/>
</dbReference>
<protein>
    <submittedName>
        <fullName evidence="3">Thiol-disulfide oxidoreductase</fullName>
    </submittedName>
</protein>
<evidence type="ECO:0000313" key="3">
    <source>
        <dbReference type="EMBL" id="PKG22181.1"/>
    </source>
</evidence>
<dbReference type="AlphaFoldDB" id="A0A2N0YY45"/>
<dbReference type="Pfam" id="PF00578">
    <property type="entry name" value="AhpC-TSA"/>
    <property type="match status" value="1"/>
</dbReference>
<dbReference type="PANTHER" id="PTHR42852">
    <property type="entry name" value="THIOL:DISULFIDE INTERCHANGE PROTEIN DSBE"/>
    <property type="match status" value="1"/>
</dbReference>
<proteinExistence type="predicted"/>
<feature type="domain" description="Thioredoxin" evidence="2">
    <location>
        <begin position="1"/>
        <end position="145"/>
    </location>
</feature>
<comment type="caution">
    <text evidence="3">The sequence shown here is derived from an EMBL/GenBank/DDBJ whole genome shotgun (WGS) entry which is preliminary data.</text>
</comment>
<evidence type="ECO:0000313" key="4">
    <source>
        <dbReference type="Proteomes" id="UP000233375"/>
    </source>
</evidence>
<dbReference type="OrthoDB" id="9811352at2"/>
<dbReference type="RefSeq" id="WP_101178732.1">
    <property type="nucleotide sequence ID" value="NZ_PISE01000046.1"/>
</dbReference>
<dbReference type="CDD" id="cd02966">
    <property type="entry name" value="TlpA_like_family"/>
    <property type="match status" value="1"/>
</dbReference>
<accession>A0A2N0YY45</accession>
<reference evidence="3 4" key="1">
    <citation type="journal article" date="2003" name="Int. J. Syst. Evol. Microbiol.">
        <title>Bacillus nealsonii sp. nov., isolated from a spacecraft-assembly facility, whose spores are gamma-radiation resistant.</title>
        <authorList>
            <person name="Venkateswaran K."/>
            <person name="Kempf M."/>
            <person name="Chen F."/>
            <person name="Satomi M."/>
            <person name="Nicholson W."/>
            <person name="Kern R."/>
        </authorList>
    </citation>
    <scope>NUCLEOTIDE SEQUENCE [LARGE SCALE GENOMIC DNA]</scope>
    <source>
        <strain evidence="3 4">FO-92</strain>
    </source>
</reference>
<evidence type="ECO:0000256" key="1">
    <source>
        <dbReference type="ARBA" id="ARBA00023157"/>
    </source>
</evidence>
<dbReference type="PROSITE" id="PS51352">
    <property type="entry name" value="THIOREDOXIN_2"/>
    <property type="match status" value="1"/>
</dbReference>
<dbReference type="Proteomes" id="UP000233375">
    <property type="component" value="Unassembled WGS sequence"/>
</dbReference>
<dbReference type="GO" id="GO:0016209">
    <property type="term" value="F:antioxidant activity"/>
    <property type="evidence" value="ECO:0007669"/>
    <property type="project" value="InterPro"/>
</dbReference>
<dbReference type="PANTHER" id="PTHR42852:SF12">
    <property type="entry name" value="THIOL-DISULFIDE OXIDOREDUCTASE YKUV"/>
    <property type="match status" value="1"/>
</dbReference>
<dbReference type="InterPro" id="IPR000866">
    <property type="entry name" value="AhpC/TSA"/>
</dbReference>
<gene>
    <name evidence="3" type="ORF">CWS01_18740</name>
</gene>
<dbReference type="InterPro" id="IPR050553">
    <property type="entry name" value="Thioredoxin_ResA/DsbE_sf"/>
</dbReference>
<organism evidence="3 4">
    <name type="scientific">Niallia nealsonii</name>
    <dbReference type="NCBI Taxonomy" id="115979"/>
    <lineage>
        <taxon>Bacteria</taxon>
        <taxon>Bacillati</taxon>
        <taxon>Bacillota</taxon>
        <taxon>Bacilli</taxon>
        <taxon>Bacillales</taxon>
        <taxon>Bacillaceae</taxon>
        <taxon>Niallia</taxon>
    </lineage>
</organism>
<dbReference type="SUPFAM" id="SSF52833">
    <property type="entry name" value="Thioredoxin-like"/>
    <property type="match status" value="1"/>
</dbReference>
<dbReference type="InterPro" id="IPR013766">
    <property type="entry name" value="Thioredoxin_domain"/>
</dbReference>
<dbReference type="Gene3D" id="3.40.30.10">
    <property type="entry name" value="Glutaredoxin"/>
    <property type="match status" value="1"/>
</dbReference>